<dbReference type="Pfam" id="PF00929">
    <property type="entry name" value="RNase_T"/>
    <property type="match status" value="1"/>
</dbReference>
<dbReference type="InterPro" id="IPR036397">
    <property type="entry name" value="RNaseH_sf"/>
</dbReference>
<protein>
    <submittedName>
        <fullName evidence="5">Exonuclease domain-containing protein</fullName>
    </submittedName>
</protein>
<sequence>MGEQKSMRRIFMDLEMQPIQDKEIRRIYRSEVIEIGAVMLDDGGKEISCFRQYVRPSYSNRLSNTIRDLTGITDGKLSGARKFQEVIEEFASWCLKYGTDVEVYAWSDSDLIQITSEISLKQIIPSANISYLLEHWVDFQHEYDELIRAEEPQGLDHALSISGISFSGRKHDALYDARNTANLYMATRDKEEYLQSLSQIRDETEATFSNLCIADMINLDALKQVIA</sequence>
<dbReference type="GO" id="GO:0003676">
    <property type="term" value="F:nucleic acid binding"/>
    <property type="evidence" value="ECO:0007669"/>
    <property type="project" value="InterPro"/>
</dbReference>
<comment type="caution">
    <text evidence="5">The sequence shown here is derived from an EMBL/GenBank/DDBJ whole genome shotgun (WGS) entry which is preliminary data.</text>
</comment>
<dbReference type="InterPro" id="IPR051274">
    <property type="entry name" value="3-5_Exoribonuclease"/>
</dbReference>
<dbReference type="SUPFAM" id="SSF53098">
    <property type="entry name" value="Ribonuclease H-like"/>
    <property type="match status" value="1"/>
</dbReference>
<dbReference type="PANTHER" id="PTHR23044:SF61">
    <property type="entry name" value="3'-5' EXORIBONUCLEASE 1-RELATED"/>
    <property type="match status" value="1"/>
</dbReference>
<evidence type="ECO:0000256" key="3">
    <source>
        <dbReference type="ARBA" id="ARBA00022839"/>
    </source>
</evidence>
<keyword evidence="2" id="KW-0378">Hydrolase</keyword>
<dbReference type="AlphaFoldDB" id="A0A6L5X574"/>
<proteinExistence type="predicted"/>
<reference evidence="5 6" key="1">
    <citation type="submission" date="2019-08" db="EMBL/GenBank/DDBJ databases">
        <title>In-depth cultivation of the pig gut microbiome towards novel bacterial diversity and tailored functional studies.</title>
        <authorList>
            <person name="Wylensek D."/>
            <person name="Hitch T.C.A."/>
            <person name="Clavel T."/>
        </authorList>
    </citation>
    <scope>NUCLEOTIDE SEQUENCE [LARGE SCALE GENOMIC DNA]</scope>
    <source>
        <strain evidence="5 6">Oil+RF-744-WCA-WT-11</strain>
    </source>
</reference>
<keyword evidence="1" id="KW-0540">Nuclease</keyword>
<evidence type="ECO:0000313" key="6">
    <source>
        <dbReference type="Proteomes" id="UP000481852"/>
    </source>
</evidence>
<dbReference type="EMBL" id="VULZ01000005">
    <property type="protein sequence ID" value="MSS14543.1"/>
    <property type="molecule type" value="Genomic_DNA"/>
</dbReference>
<keyword evidence="3 5" id="KW-0269">Exonuclease</keyword>
<dbReference type="Gene3D" id="3.30.420.10">
    <property type="entry name" value="Ribonuclease H-like superfamily/Ribonuclease H"/>
    <property type="match status" value="1"/>
</dbReference>
<name>A0A6L5X574_9FIRM</name>
<organism evidence="5 6">
    <name type="scientific">Porcincola intestinalis</name>
    <dbReference type="NCBI Taxonomy" id="2606632"/>
    <lineage>
        <taxon>Bacteria</taxon>
        <taxon>Bacillati</taxon>
        <taxon>Bacillota</taxon>
        <taxon>Clostridia</taxon>
        <taxon>Lachnospirales</taxon>
        <taxon>Lachnospiraceae</taxon>
        <taxon>Porcincola</taxon>
    </lineage>
</organism>
<evidence type="ECO:0000256" key="1">
    <source>
        <dbReference type="ARBA" id="ARBA00022722"/>
    </source>
</evidence>
<dbReference type="GO" id="GO:0000175">
    <property type="term" value="F:3'-5'-RNA exonuclease activity"/>
    <property type="evidence" value="ECO:0007669"/>
    <property type="project" value="InterPro"/>
</dbReference>
<feature type="domain" description="Exonuclease" evidence="4">
    <location>
        <begin position="8"/>
        <end position="193"/>
    </location>
</feature>
<dbReference type="SMART" id="SM00479">
    <property type="entry name" value="EXOIII"/>
    <property type="match status" value="1"/>
</dbReference>
<keyword evidence="6" id="KW-1185">Reference proteome</keyword>
<dbReference type="PANTHER" id="PTHR23044">
    <property type="entry name" value="3'-5' EXONUCLEASE ERI1-RELATED"/>
    <property type="match status" value="1"/>
</dbReference>
<accession>A0A6L5X574</accession>
<evidence type="ECO:0000259" key="4">
    <source>
        <dbReference type="SMART" id="SM00479"/>
    </source>
</evidence>
<gene>
    <name evidence="5" type="ORF">FYJ35_05740</name>
</gene>
<dbReference type="InterPro" id="IPR013520">
    <property type="entry name" value="Ribonucl_H"/>
</dbReference>
<evidence type="ECO:0000256" key="2">
    <source>
        <dbReference type="ARBA" id="ARBA00022801"/>
    </source>
</evidence>
<dbReference type="InterPro" id="IPR012337">
    <property type="entry name" value="RNaseH-like_sf"/>
</dbReference>
<dbReference type="InterPro" id="IPR047201">
    <property type="entry name" value="ERI-1_3'hExo-like"/>
</dbReference>
<evidence type="ECO:0000313" key="5">
    <source>
        <dbReference type="EMBL" id="MSS14543.1"/>
    </source>
</evidence>
<dbReference type="Proteomes" id="UP000481852">
    <property type="component" value="Unassembled WGS sequence"/>
</dbReference>
<dbReference type="CDD" id="cd06133">
    <property type="entry name" value="ERI-1_3'hExo_like"/>
    <property type="match status" value="1"/>
</dbReference>